<evidence type="ECO:0000256" key="3">
    <source>
        <dbReference type="ARBA" id="ARBA00023163"/>
    </source>
</evidence>
<dbReference type="Pfam" id="PF00440">
    <property type="entry name" value="TetR_N"/>
    <property type="match status" value="1"/>
</dbReference>
<evidence type="ECO:0000256" key="4">
    <source>
        <dbReference type="PROSITE-ProRule" id="PRU00335"/>
    </source>
</evidence>
<dbReference type="EMBL" id="CP015614">
    <property type="protein sequence ID" value="ANF55476.1"/>
    <property type="molecule type" value="Genomic_DNA"/>
</dbReference>
<dbReference type="KEGG" id="bne:DA69_12455"/>
<dbReference type="InterPro" id="IPR050109">
    <property type="entry name" value="HTH-type_TetR-like_transc_reg"/>
</dbReference>
<dbReference type="Proteomes" id="UP000077603">
    <property type="component" value="Chromosome"/>
</dbReference>
<dbReference type="SUPFAM" id="SSF46689">
    <property type="entry name" value="Homeodomain-like"/>
    <property type="match status" value="1"/>
</dbReference>
<dbReference type="Pfam" id="PF14246">
    <property type="entry name" value="TetR_C_7"/>
    <property type="match status" value="1"/>
</dbReference>
<dbReference type="STRING" id="588932.DA69_12455"/>
<dbReference type="InterPro" id="IPR009057">
    <property type="entry name" value="Homeodomain-like_sf"/>
</dbReference>
<gene>
    <name evidence="6" type="ORF">DA69_12455</name>
</gene>
<dbReference type="PANTHER" id="PTHR30055:SF146">
    <property type="entry name" value="HTH-TYPE TRANSCRIPTIONAL DUAL REGULATOR CECR"/>
    <property type="match status" value="1"/>
</dbReference>
<evidence type="ECO:0000256" key="2">
    <source>
        <dbReference type="ARBA" id="ARBA00023125"/>
    </source>
</evidence>
<dbReference type="PRINTS" id="PR00455">
    <property type="entry name" value="HTHTETR"/>
</dbReference>
<evidence type="ECO:0000313" key="7">
    <source>
        <dbReference type="Proteomes" id="UP000077603"/>
    </source>
</evidence>
<dbReference type="PANTHER" id="PTHR30055">
    <property type="entry name" value="HTH-TYPE TRANSCRIPTIONAL REGULATOR RUTR"/>
    <property type="match status" value="1"/>
</dbReference>
<dbReference type="FunFam" id="1.10.10.60:FF:000141">
    <property type="entry name" value="TetR family transcriptional regulator"/>
    <property type="match status" value="1"/>
</dbReference>
<feature type="DNA-binding region" description="H-T-H motif" evidence="4">
    <location>
        <begin position="32"/>
        <end position="51"/>
    </location>
</feature>
<accession>A0A172Y8J6</accession>
<dbReference type="InterPro" id="IPR001647">
    <property type="entry name" value="HTH_TetR"/>
</dbReference>
<sequence>MPRARGQIDEQKSQAILQAAASLFVEKGAKASMSEIARRAGVSKQTLYNRFATKTEIGRALAAQRSDAVTAPLTSGAEPEAVLAAIAETLISKICTGGKGASLRGVALVSPEAPELARAIYDAGPGESVRRIAAWLKVQDEARRLSVPDPLAAAEMFTGMALGHGHLRSVLGLPHPEIADLPARARDVARRFVRAFAPE</sequence>
<feature type="domain" description="HTH tetR-type" evidence="5">
    <location>
        <begin position="10"/>
        <end position="69"/>
    </location>
</feature>
<dbReference type="AlphaFoldDB" id="A0A172Y8J6"/>
<dbReference type="Gene3D" id="1.10.357.10">
    <property type="entry name" value="Tetracycline Repressor, domain 2"/>
    <property type="match status" value="1"/>
</dbReference>
<dbReference type="InterPro" id="IPR039536">
    <property type="entry name" value="TetR_C_Proteobacteria"/>
</dbReference>
<dbReference type="eggNOG" id="COG1309">
    <property type="taxonomic scope" value="Bacteria"/>
</dbReference>
<protein>
    <submittedName>
        <fullName evidence="6">TetR family transcriptional regulator</fullName>
    </submittedName>
</protein>
<keyword evidence="3" id="KW-0804">Transcription</keyword>
<dbReference type="GO" id="GO:0003700">
    <property type="term" value="F:DNA-binding transcription factor activity"/>
    <property type="evidence" value="ECO:0007669"/>
    <property type="project" value="TreeGrafter"/>
</dbReference>
<keyword evidence="1" id="KW-0805">Transcription regulation</keyword>
<reference evidence="6 7" key="1">
    <citation type="journal article" date="2014" name="Genome Announc.">
        <title>Genome Sequence of a Promising Hydrogen-Producing Facultative Anaerobic Bacterium, Brevundimonas naejangsanensis Strain B1.</title>
        <authorList>
            <person name="Su H."/>
            <person name="Zhang T."/>
            <person name="Bao M."/>
            <person name="Jiang Y."/>
            <person name="Wang Y."/>
            <person name="Tan T."/>
        </authorList>
    </citation>
    <scope>NUCLEOTIDE SEQUENCE [LARGE SCALE GENOMIC DNA]</scope>
    <source>
        <strain evidence="6 7">B1</strain>
    </source>
</reference>
<dbReference type="RefSeq" id="WP_025976397.1">
    <property type="nucleotide sequence ID" value="NZ_CP015614.1"/>
</dbReference>
<evidence type="ECO:0000256" key="1">
    <source>
        <dbReference type="ARBA" id="ARBA00023015"/>
    </source>
</evidence>
<proteinExistence type="predicted"/>
<keyword evidence="7" id="KW-1185">Reference proteome</keyword>
<name>A0A172Y8J6_9CAUL</name>
<dbReference type="GO" id="GO:0000976">
    <property type="term" value="F:transcription cis-regulatory region binding"/>
    <property type="evidence" value="ECO:0007669"/>
    <property type="project" value="TreeGrafter"/>
</dbReference>
<evidence type="ECO:0000259" key="5">
    <source>
        <dbReference type="PROSITE" id="PS50977"/>
    </source>
</evidence>
<dbReference type="OrthoDB" id="5292901at2"/>
<dbReference type="PROSITE" id="PS50977">
    <property type="entry name" value="HTH_TETR_2"/>
    <property type="match status" value="1"/>
</dbReference>
<keyword evidence="2 4" id="KW-0238">DNA-binding</keyword>
<organism evidence="6 7">
    <name type="scientific">Brevundimonas naejangsanensis</name>
    <dbReference type="NCBI Taxonomy" id="588932"/>
    <lineage>
        <taxon>Bacteria</taxon>
        <taxon>Pseudomonadati</taxon>
        <taxon>Pseudomonadota</taxon>
        <taxon>Alphaproteobacteria</taxon>
        <taxon>Caulobacterales</taxon>
        <taxon>Caulobacteraceae</taxon>
        <taxon>Brevundimonas</taxon>
    </lineage>
</organism>
<evidence type="ECO:0000313" key="6">
    <source>
        <dbReference type="EMBL" id="ANF55476.1"/>
    </source>
</evidence>
<dbReference type="Gene3D" id="1.10.10.60">
    <property type="entry name" value="Homeodomain-like"/>
    <property type="match status" value="1"/>
</dbReference>